<organism evidence="2 3">
    <name type="scientific">Habropoda laboriosa</name>
    <dbReference type="NCBI Taxonomy" id="597456"/>
    <lineage>
        <taxon>Eukaryota</taxon>
        <taxon>Metazoa</taxon>
        <taxon>Ecdysozoa</taxon>
        <taxon>Arthropoda</taxon>
        <taxon>Hexapoda</taxon>
        <taxon>Insecta</taxon>
        <taxon>Pterygota</taxon>
        <taxon>Neoptera</taxon>
        <taxon>Endopterygota</taxon>
        <taxon>Hymenoptera</taxon>
        <taxon>Apocrita</taxon>
        <taxon>Aculeata</taxon>
        <taxon>Apoidea</taxon>
        <taxon>Anthophila</taxon>
        <taxon>Apidae</taxon>
        <taxon>Habropoda</taxon>
    </lineage>
</organism>
<sequence>MPESRTIRIAILLAVVLLFDKCSGYPSIMQEVGPHCKGCGDSCQRCEFGVVMSNDCNIPQCAMASDRISGPGQSCGKHSICGEGMYCSCNNRCVGCSSKTFACSTLDPCVHPYANRFGRLSITTVA</sequence>
<dbReference type="AlphaFoldDB" id="A0A0L7QXM6"/>
<feature type="signal peptide" evidence="1">
    <location>
        <begin position="1"/>
        <end position="24"/>
    </location>
</feature>
<dbReference type="Proteomes" id="UP000053825">
    <property type="component" value="Unassembled WGS sequence"/>
</dbReference>
<evidence type="ECO:0000313" key="2">
    <source>
        <dbReference type="EMBL" id="KOC63352.1"/>
    </source>
</evidence>
<keyword evidence="3" id="KW-1185">Reference proteome</keyword>
<reference evidence="2 3" key="1">
    <citation type="submission" date="2015-07" db="EMBL/GenBank/DDBJ databases">
        <title>The genome of Habropoda laboriosa.</title>
        <authorList>
            <person name="Pan H."/>
            <person name="Kapheim K."/>
        </authorList>
    </citation>
    <scope>NUCLEOTIDE SEQUENCE [LARGE SCALE GENOMIC DNA]</scope>
    <source>
        <strain evidence="2">0110345459</strain>
    </source>
</reference>
<gene>
    <name evidence="2" type="ORF">WH47_04801</name>
</gene>
<protein>
    <recommendedName>
        <fullName evidence="4">Neuroparsin-A</fullName>
    </recommendedName>
</protein>
<feature type="chain" id="PRO_5005574866" description="Neuroparsin-A" evidence="1">
    <location>
        <begin position="25"/>
        <end position="126"/>
    </location>
</feature>
<dbReference type="EMBL" id="KQ414704">
    <property type="protein sequence ID" value="KOC63352.1"/>
    <property type="molecule type" value="Genomic_DNA"/>
</dbReference>
<dbReference type="Pfam" id="PF07327">
    <property type="entry name" value="Neuroparsin"/>
    <property type="match status" value="1"/>
</dbReference>
<accession>A0A0L7QXM6</accession>
<evidence type="ECO:0008006" key="4">
    <source>
        <dbReference type="Google" id="ProtNLM"/>
    </source>
</evidence>
<dbReference type="InterPro" id="IPR010850">
    <property type="entry name" value="Neuroparsin"/>
</dbReference>
<proteinExistence type="predicted"/>
<keyword evidence="1" id="KW-0732">Signal</keyword>
<name>A0A0L7QXM6_9HYME</name>
<evidence type="ECO:0000313" key="3">
    <source>
        <dbReference type="Proteomes" id="UP000053825"/>
    </source>
</evidence>
<evidence type="ECO:0000256" key="1">
    <source>
        <dbReference type="SAM" id="SignalP"/>
    </source>
</evidence>